<evidence type="ECO:0000313" key="6">
    <source>
        <dbReference type="Proteomes" id="UP000075809"/>
    </source>
</evidence>
<evidence type="ECO:0000259" key="3">
    <source>
        <dbReference type="Pfam" id="PF22074"/>
    </source>
</evidence>
<evidence type="ECO:0000259" key="2">
    <source>
        <dbReference type="Pfam" id="PF22073"/>
    </source>
</evidence>
<dbReference type="Gene3D" id="2.60.40.10">
    <property type="entry name" value="Immunoglobulins"/>
    <property type="match status" value="1"/>
</dbReference>
<feature type="domain" description="Cep192/Spd-2-like" evidence="2">
    <location>
        <begin position="972"/>
        <end position="1085"/>
    </location>
</feature>
<dbReference type="Pfam" id="PF22074">
    <property type="entry name" value="Cep192_D5"/>
    <property type="match status" value="1"/>
</dbReference>
<feature type="domain" description="Cep192-like" evidence="4">
    <location>
        <begin position="1328"/>
        <end position="1419"/>
    </location>
</feature>
<keyword evidence="6" id="KW-1185">Reference proteome</keyword>
<evidence type="ECO:0000256" key="1">
    <source>
        <dbReference type="SAM" id="MobiDB-lite"/>
    </source>
</evidence>
<sequence>MFTPIAPKSSGVLNDTVLSTPQPQATSTVRRKAMLESKFSDKLQSGEEKSKQDLLYDDELTQKEDTSLGLLDNMSDLTSISTTENEQKLNFSNIDAELEIARKLLQRCSDKNSVPTIDTNKENNANMQNITSNTPVSNFTLPIEACMSELDKECNMSHSVSKAKYFRKSKFQVTFEPNEITARSSGVSSSAKRQSHMNLSFHGISFNKNDIMAQLNNEIMAEEFLSNSKGAEQLSMDQTCFAPHNFTYCMPGMKTEKHEKIDFTTLSGIIGELDLSIESCAGRKVSIGRYFERKSDDIEMLGNGKAKPSLKVLETPIKTSKLPVLVESTVSTDATSSMQLTEKEHTLIPNIRRDIDENSIISLSTIVNTLEDVNSETPRRLVDQLLMAQKKKNHSLMYNNTRKENSDEKSILAMSIGNSNKFNDINVENRSAKLSIDNKTKNETLNEIVNIKQERRSVSFPSNENVKKAESFMNVSKKKMLEDSCNENVVSSINQDIGVPSTSDFTFSLQNSTLPCNDKLTALSYIPFKMNRKSFDEESYKNLNIQNKEQNISNSMIGSSFSMNNMNMQTDSSKNVVLGKNTEEACNCVIGMTNEVNVELINNGDRWITYIFKLIEVVGDTQSIELNIPSKEILINSNSTQSTKIEVKVLKMCKPIFVILNIFLSDMVAKSKWSMKHIIFVNPEQLELDIICPSDKQNLDFQYIGEETIKVLPIIFYNKNNVAVPVKLSILEEGSKIFSIDGSTHFLLEPLKKFTTNIKCEKLRSISVDSPQRQPQHWKGKLIVYVQSNDDTILLKKEIPLYAQIGFCKIQIVDTEVPIVVPRQQGKSINIINSGNIAIHVFATIVPFEGHSNATQDFFIKPDDIFLQVGERSSFLIVYKPQFSDANSVNNERYAKIKLVAGNNVYHYIISTEQKLIESEKENYLRCHTPNNVVYLSPATSPQSVTSNRSGPCDRNSPISTVSSLAVAGHVIPIRATHAALVWNSVKTGKSETKEFTIRNTSNNKIKIQIDICDDSKSFKFLGDKQTINTSLVRVMQRQEIKTLAVVFSPYCVGSVVGKITIKHYTKESSDSQQFKRIPLYGYGGCSKVKISGPFKDSSKKLWLSLGNLYSETMTLSASIRLDNIGDLRSFAKVTIIPKVISPIMDSSWHMNPKEIILNSKESQEITIQFHPKKEDFALLKRSEVSHVATINVIYGDEPTRWRIRRLYNKLMKESGESIGNENEAFKNIVHPICKIFPGEQLIPGITLIRDSIQNLNDLCTGVHQYEIMLTVEACADDTLPVHYDTDESEMYQSLINDTTHLDEAGGASFFASQTIEYEVQHPELQRDQFTVTPSTITLTPPVKNEATVTILSFFKTAEPFQTSLSNSDYFSVVPAEGMLPSKKSFPLKIQCSQKLDRNMQAVLAIYTENNKQDVLIKVAVRR</sequence>
<dbReference type="InterPro" id="IPR054092">
    <property type="entry name" value="Cep192-like_D6"/>
</dbReference>
<protein>
    <recommendedName>
        <fullName evidence="7">Centrosomal protein of 192 kDa</fullName>
    </recommendedName>
</protein>
<dbReference type="InterPro" id="IPR013783">
    <property type="entry name" value="Ig-like_fold"/>
</dbReference>
<reference evidence="5 6" key="1">
    <citation type="submission" date="2015-09" db="EMBL/GenBank/DDBJ databases">
        <title>Trachymyrmex zeteki WGS genome.</title>
        <authorList>
            <person name="Nygaard S."/>
            <person name="Hu H."/>
            <person name="Boomsma J."/>
            <person name="Zhang G."/>
        </authorList>
    </citation>
    <scope>NUCLEOTIDE SEQUENCE [LARGE SCALE GENOMIC DNA]</scope>
    <source>
        <strain evidence="5">Tzet28-1</strain>
        <tissue evidence="5">Whole body</tissue>
    </source>
</reference>
<dbReference type="InterPro" id="IPR054090">
    <property type="entry name" value="Cep192_Spd-2-like_dom"/>
</dbReference>
<evidence type="ECO:0008006" key="7">
    <source>
        <dbReference type="Google" id="ProtNLM"/>
    </source>
</evidence>
<dbReference type="Pfam" id="PF22073">
    <property type="entry name" value="Cep192_D4"/>
    <property type="match status" value="1"/>
</dbReference>
<organism evidence="5 6">
    <name type="scientific">Mycetomoellerius zeteki</name>
    <dbReference type="NCBI Taxonomy" id="64791"/>
    <lineage>
        <taxon>Eukaryota</taxon>
        <taxon>Metazoa</taxon>
        <taxon>Ecdysozoa</taxon>
        <taxon>Arthropoda</taxon>
        <taxon>Hexapoda</taxon>
        <taxon>Insecta</taxon>
        <taxon>Pterygota</taxon>
        <taxon>Neoptera</taxon>
        <taxon>Endopterygota</taxon>
        <taxon>Hymenoptera</taxon>
        <taxon>Apocrita</taxon>
        <taxon>Aculeata</taxon>
        <taxon>Formicoidea</taxon>
        <taxon>Formicidae</taxon>
        <taxon>Myrmicinae</taxon>
        <taxon>Mycetomoellerius</taxon>
    </lineage>
</organism>
<name>A0A151X3S0_9HYME</name>
<evidence type="ECO:0000313" key="5">
    <source>
        <dbReference type="EMBL" id="KYQ54868.1"/>
    </source>
</evidence>
<dbReference type="InterPro" id="IPR054091">
    <property type="entry name" value="Cep192-like_D5"/>
</dbReference>
<dbReference type="Pfam" id="PF22076">
    <property type="entry name" value="Cep192_D6"/>
    <property type="match status" value="1"/>
</dbReference>
<feature type="domain" description="Cep192-like" evidence="3">
    <location>
        <begin position="1096"/>
        <end position="1251"/>
    </location>
</feature>
<accession>A0A151X3S0</accession>
<feature type="compositionally biased region" description="Polar residues" evidence="1">
    <location>
        <begin position="11"/>
        <end position="28"/>
    </location>
</feature>
<dbReference type="STRING" id="64791.A0A151X3S0"/>
<gene>
    <name evidence="5" type="ORF">ALC60_06209</name>
</gene>
<dbReference type="EMBL" id="KQ982562">
    <property type="protein sequence ID" value="KYQ54868.1"/>
    <property type="molecule type" value="Genomic_DNA"/>
</dbReference>
<proteinExistence type="predicted"/>
<evidence type="ECO:0000259" key="4">
    <source>
        <dbReference type="Pfam" id="PF22076"/>
    </source>
</evidence>
<feature type="region of interest" description="Disordered" evidence="1">
    <location>
        <begin position="1"/>
        <end position="30"/>
    </location>
</feature>
<dbReference type="Proteomes" id="UP000075809">
    <property type="component" value="Unassembled WGS sequence"/>
</dbReference>